<protein>
    <submittedName>
        <fullName evidence="1">Uncharacterized protein</fullName>
    </submittedName>
</protein>
<sequence>MSLNSCRQYLEDAIQCSSSSALPSSFDRSLRPSWLLDSFDLPSLYSGSVVHLCEFEIWVAEDLESWLCNVKPAKREVLCSKLGTLIETYLRFAQVTYKNNPKGISSMVLVVLDLWVAMDKLANQVNPLLKDFNPAIPKGFLEPLLLPKKSQMDRADRIEEYIAARFSASLRSSPSIFSDPSPESFAVRFFETSNDHQSLHRIIEEDAKQRKTAKKKEHEALMVQYESYREKFKKAECLFGFDWKGAWVHKSECQRCHWEHMSTNMKIRIFEWPLPEKASDAKAMVFELSPPEWFAKWRDVTWAIIHEIPERRTERASQLESTLWSFSGTQQFMSQLSRGITLGSSSKSWLNTHYREQTLPVDLDQVCRPCGLKLGLLDNKRDAWTSRQTSVSSVKSKCIFQLPHGPYSNLQFAVDSFQHTENAVLALQHDCHTRISQREFIAFGSLRAGENVQWINILRELAASNISFNEKSDLSLFKQTAWELGSKDPTTKRRISVEVFADTNFVNSLLDVLEERVTRIEGNWEQSFSLETFGTIGRRLLSLSTNGHCTDRALAFIRHCRNVALDWCQQLKCDMYSCKEDDIRERQDLLLRIAAFCQSTYDVDIHDVPNVLSRPNDLSCLIRSSILLFETGSSDFVDTKLILDDAQRVRCLLRTRMYNMATDDPTGLNCAIQASFNSLQISGNWSLCSPGRGIGWVRTQTHATDQTSSQVIHYDLLTGELLIDNSPPGRLPRAWMDHSIYKSLFGSKSLPVVPSNLTGSSFVSAEMVHGFEIHFGMKGKELVLKAKSHQHIFQLIPQDVLLHDFPLDLVHNYFQWLNLETGTLEFRPSALPWIISDANWHLNLNPNNGDPARCVMRQGQSLLVDPRSSLAGKIAAMLLPLESKENMTILQLETELIEIHLTRFRLTFYVDEQGMVVCKELDSVIDRKQDIGCLYGLFNKLVLRENKPPSRQSVIVPYGSFERSTKRSHIHLTVSLTSLKSVEYFQYYRDDFIGVLRAPLRILASYYQAYLHAMTTFPLPDPLTCRSGTEECLRILRQSMMCSSSRLSASCIWVLERIARLTPVRRFYPRHLRVMQTVEWQSSLSQLGQHDDFYEAVWKVVNFSARFPEQTTANSKRFTLEYKGENCLLQRARNQHMKFRHAEFGGSKDVPGMRSEYASRDNDITSERSRRVYEVATLVTNWPARLHQKSNLVDVLKRWGRVSSREHPLRDMTIADLLHLKISEYWVTLFKTCQSASRDQHSSFLRSLFSKIAFSENSEQGLLRQLLLVAFSNSCTGINPPTCPDDRTFCIDRGEDFIPYQVKRAIEDAYGTFYPRIEASLSRNEQLAKNNRDLSTWNSEKAMRLELCYTTVKKQWPCQAPNLPPAEEIPQLNVHKASEECKDLFFHWTRNSQFLNFVRKVQKCLDSFQAVDYVPELKVCPAIRQVTFPLPFQPPTLLEVIQNSLPREDFSPIGYFTTQYNSQGEVSQDLIRIAQAFEQSEVKGHRRYGELLSGSITAQQEISESNGRKARRPE</sequence>
<evidence type="ECO:0000313" key="2">
    <source>
        <dbReference type="Proteomes" id="UP001149165"/>
    </source>
</evidence>
<gene>
    <name evidence="1" type="ORF">N7456_012340</name>
</gene>
<proteinExistence type="predicted"/>
<accession>A0A9W9K0K4</accession>
<keyword evidence="2" id="KW-1185">Reference proteome</keyword>
<dbReference type="OrthoDB" id="3182339at2759"/>
<comment type="caution">
    <text evidence="1">The sequence shown here is derived from an EMBL/GenBank/DDBJ whole genome shotgun (WGS) entry which is preliminary data.</text>
</comment>
<dbReference type="Proteomes" id="UP001149165">
    <property type="component" value="Unassembled WGS sequence"/>
</dbReference>
<organism evidence="1 2">
    <name type="scientific">Penicillium angulare</name>
    <dbReference type="NCBI Taxonomy" id="116970"/>
    <lineage>
        <taxon>Eukaryota</taxon>
        <taxon>Fungi</taxon>
        <taxon>Dikarya</taxon>
        <taxon>Ascomycota</taxon>
        <taxon>Pezizomycotina</taxon>
        <taxon>Eurotiomycetes</taxon>
        <taxon>Eurotiomycetidae</taxon>
        <taxon>Eurotiales</taxon>
        <taxon>Aspergillaceae</taxon>
        <taxon>Penicillium</taxon>
    </lineage>
</organism>
<reference evidence="1" key="1">
    <citation type="submission" date="2022-11" db="EMBL/GenBank/DDBJ databases">
        <authorList>
            <person name="Petersen C."/>
        </authorList>
    </citation>
    <scope>NUCLEOTIDE SEQUENCE</scope>
    <source>
        <strain evidence="1">IBT 30069</strain>
    </source>
</reference>
<evidence type="ECO:0000313" key="1">
    <source>
        <dbReference type="EMBL" id="KAJ5088724.1"/>
    </source>
</evidence>
<name>A0A9W9K0K4_9EURO</name>
<reference evidence="1" key="2">
    <citation type="journal article" date="2023" name="IMA Fungus">
        <title>Comparative genomic study of the Penicillium genus elucidates a diverse pangenome and 15 lateral gene transfer events.</title>
        <authorList>
            <person name="Petersen C."/>
            <person name="Sorensen T."/>
            <person name="Nielsen M.R."/>
            <person name="Sondergaard T.E."/>
            <person name="Sorensen J.L."/>
            <person name="Fitzpatrick D.A."/>
            <person name="Frisvad J.C."/>
            <person name="Nielsen K.L."/>
        </authorList>
    </citation>
    <scope>NUCLEOTIDE SEQUENCE</scope>
    <source>
        <strain evidence="1">IBT 30069</strain>
    </source>
</reference>
<dbReference type="EMBL" id="JAPQKH010000007">
    <property type="protein sequence ID" value="KAJ5088724.1"/>
    <property type="molecule type" value="Genomic_DNA"/>
</dbReference>